<evidence type="ECO:0000313" key="3">
    <source>
        <dbReference type="EMBL" id="WED56191.1"/>
    </source>
</evidence>
<protein>
    <submittedName>
        <fullName evidence="3">Siphovirus ReqiPepy6 Gp37-like family protein</fullName>
    </submittedName>
</protein>
<dbReference type="EMBL" id="CP109617">
    <property type="protein sequence ID" value="WED56191.1"/>
    <property type="molecule type" value="Genomic_DNA"/>
</dbReference>
<evidence type="ECO:0000313" key="4">
    <source>
        <dbReference type="Proteomes" id="UP001219957"/>
    </source>
</evidence>
<gene>
    <name evidence="3" type="ORF">OE059_04855</name>
</gene>
<feature type="region of interest" description="Disordered" evidence="1">
    <location>
        <begin position="268"/>
        <end position="289"/>
    </location>
</feature>
<accession>A0ABY8B4U4</accession>
<feature type="domain" description="Gp28/Gp37-like" evidence="2">
    <location>
        <begin position="4"/>
        <end position="369"/>
    </location>
</feature>
<reference evidence="3 4" key="1">
    <citation type="submission" date="2022-10" db="EMBL/GenBank/DDBJ databases">
        <title>Complete genome sequence of Exiguobacterium profundum TSS-3 isolated from an extremely saline-alkaline spring located in Ixtapa, Chiapas-Mexico.</title>
        <authorList>
            <person name="Rincon-Rosales R."/>
            <person name="Rogel M.A."/>
            <person name="Rincon-Molina C.I."/>
            <person name="Guerrero G."/>
            <person name="Manzano-Gomez L.A."/>
            <person name="Lopez-Lopez A."/>
            <person name="Rincon Molina F.A."/>
            <person name="Martinez-Romero E."/>
        </authorList>
    </citation>
    <scope>NUCLEOTIDE SEQUENCE [LARGE SCALE GENOMIC DNA]</scope>
    <source>
        <strain evidence="3 4">TSS-3</strain>
    </source>
</reference>
<feature type="compositionally biased region" description="Acidic residues" evidence="1">
    <location>
        <begin position="269"/>
        <end position="278"/>
    </location>
</feature>
<keyword evidence="4" id="KW-1185">Reference proteome</keyword>
<proteinExistence type="predicted"/>
<dbReference type="Proteomes" id="UP001219957">
    <property type="component" value="Chromosome"/>
</dbReference>
<sequence length="393" mass="44451">MRIPIRIITTDFQLVAEIDNYESLLIESSWGGIGTCQLKINRHMKYANELIKGRIIFPGAEKDKPYIIKHREIEVNERGKISENWIIKAVSLKGLLAQRITMPPVDKAYDYVNANVETIMRGYVERNAISPTDSDRIIPNLAQSTNEGKGPQTIYQTRFKNLADELSELSLVSGLGWNVRLDTAAQRFIFDVLEGRDLTVNQNTLPPVIFSPKFNSLKQLSYTESELNYKNTAYVAGQGEGIERRVVEVGATSGLNRHEIFVDARDIAEEVTPEDDGNSETPNDPVPRPEQDVINDLIARGNQNLAEYDQEEFMEGEVLQKSPFVYKEDYDLGDMVTTRNDDWGITMDARITVIRESYSASGKAVEVTFNESQPTLINVVKRSIKQSAIELRR</sequence>
<dbReference type="InterPro" id="IPR029432">
    <property type="entry name" value="Gp28/Gp37-like_dom"/>
</dbReference>
<evidence type="ECO:0000259" key="2">
    <source>
        <dbReference type="Pfam" id="PF14594"/>
    </source>
</evidence>
<dbReference type="Pfam" id="PF14594">
    <property type="entry name" value="Sipho_Gp37"/>
    <property type="match status" value="1"/>
</dbReference>
<organism evidence="3 4">
    <name type="scientific">Exiguobacterium profundum</name>
    <dbReference type="NCBI Taxonomy" id="307643"/>
    <lineage>
        <taxon>Bacteria</taxon>
        <taxon>Bacillati</taxon>
        <taxon>Bacillota</taxon>
        <taxon>Bacilli</taxon>
        <taxon>Bacillales</taxon>
        <taxon>Bacillales Family XII. Incertae Sedis</taxon>
        <taxon>Exiguobacterium</taxon>
    </lineage>
</organism>
<evidence type="ECO:0000256" key="1">
    <source>
        <dbReference type="SAM" id="MobiDB-lite"/>
    </source>
</evidence>
<name>A0ABY8B4U4_9BACL</name>
<dbReference type="RefSeq" id="WP_275060490.1">
    <property type="nucleotide sequence ID" value="NZ_CP109617.1"/>
</dbReference>